<gene>
    <name evidence="1" type="ORF">AVEN_2832_1</name>
</gene>
<organism evidence="1 2">
    <name type="scientific">Araneus ventricosus</name>
    <name type="common">Orbweaver spider</name>
    <name type="synonym">Epeira ventricosa</name>
    <dbReference type="NCBI Taxonomy" id="182803"/>
    <lineage>
        <taxon>Eukaryota</taxon>
        <taxon>Metazoa</taxon>
        <taxon>Ecdysozoa</taxon>
        <taxon>Arthropoda</taxon>
        <taxon>Chelicerata</taxon>
        <taxon>Arachnida</taxon>
        <taxon>Araneae</taxon>
        <taxon>Araneomorphae</taxon>
        <taxon>Entelegynae</taxon>
        <taxon>Araneoidea</taxon>
        <taxon>Araneidae</taxon>
        <taxon>Araneus</taxon>
    </lineage>
</organism>
<evidence type="ECO:0000313" key="1">
    <source>
        <dbReference type="EMBL" id="GBM29326.1"/>
    </source>
</evidence>
<name>A0A4Y2EMT9_ARAVE</name>
<reference evidence="1 2" key="1">
    <citation type="journal article" date="2019" name="Sci. Rep.">
        <title>Orb-weaving spider Araneus ventricosus genome elucidates the spidroin gene catalogue.</title>
        <authorList>
            <person name="Kono N."/>
            <person name="Nakamura H."/>
            <person name="Ohtoshi R."/>
            <person name="Moran D.A.P."/>
            <person name="Shinohara A."/>
            <person name="Yoshida Y."/>
            <person name="Fujiwara M."/>
            <person name="Mori M."/>
            <person name="Tomita M."/>
            <person name="Arakawa K."/>
        </authorList>
    </citation>
    <scope>NUCLEOTIDE SEQUENCE [LARGE SCALE GENOMIC DNA]</scope>
</reference>
<dbReference type="InterPro" id="IPR052709">
    <property type="entry name" value="Transposase-MT_Hybrid"/>
</dbReference>
<keyword evidence="2" id="KW-1185">Reference proteome</keyword>
<accession>A0A4Y2EMT9</accession>
<dbReference type="PANTHER" id="PTHR46060">
    <property type="entry name" value="MARINER MOS1 TRANSPOSASE-LIKE PROTEIN"/>
    <property type="match status" value="1"/>
</dbReference>
<dbReference type="EMBL" id="BGPR01000633">
    <property type="protein sequence ID" value="GBM29326.1"/>
    <property type="molecule type" value="Genomic_DNA"/>
</dbReference>
<dbReference type="PANTHER" id="PTHR46060:SF1">
    <property type="entry name" value="MARINER MOS1 TRANSPOSASE-LIKE PROTEIN"/>
    <property type="match status" value="1"/>
</dbReference>
<comment type="caution">
    <text evidence="1">The sequence shown here is derived from an EMBL/GenBank/DDBJ whole genome shotgun (WGS) entry which is preliminary data.</text>
</comment>
<dbReference type="OrthoDB" id="6491811at2759"/>
<evidence type="ECO:0000313" key="2">
    <source>
        <dbReference type="Proteomes" id="UP000499080"/>
    </source>
</evidence>
<proteinExistence type="predicted"/>
<sequence>MKDDVHYGAYFDDNAFKTNVEHIRGVIKKHWDWCSTLKAETRRVMTLDRLTLNPSTHAPEVLGDTCGETYAKLKEVYGEDSMSRTRVNELFKCLQYDREKDDFQNIKNCQKSQDVRLAVRRNNRITIRELSEECSISYGSLQSILTEDLDMSHVFANFVPKLFTADQKEDQRLTALDFLECAENQENFSKTIITEEEQ</sequence>
<dbReference type="AlphaFoldDB" id="A0A4Y2EMT9"/>
<dbReference type="Proteomes" id="UP000499080">
    <property type="component" value="Unassembled WGS sequence"/>
</dbReference>
<protein>
    <submittedName>
        <fullName evidence="1">Uncharacterized protein</fullName>
    </submittedName>
</protein>